<accession>A0ABU8BXU9</accession>
<dbReference type="SUPFAM" id="SSF143865">
    <property type="entry name" value="CorA soluble domain-like"/>
    <property type="match status" value="1"/>
</dbReference>
<dbReference type="PANTHER" id="PTHR47685:SF1">
    <property type="entry name" value="MAGNESIUM TRANSPORT PROTEIN CORA"/>
    <property type="match status" value="1"/>
</dbReference>
<dbReference type="SUPFAM" id="SSF144083">
    <property type="entry name" value="Magnesium transport protein CorA, transmembrane region"/>
    <property type="match status" value="1"/>
</dbReference>
<dbReference type="Pfam" id="PF01544">
    <property type="entry name" value="CorA"/>
    <property type="match status" value="1"/>
</dbReference>
<name>A0ABU8BXU9_9RHOB</name>
<reference evidence="7" key="1">
    <citation type="submission" date="2024-02" db="EMBL/GenBank/DDBJ databases">
        <title>Genome sequences of strain Gemmobacter sp. JM10B15.</title>
        <authorList>
            <person name="Zhang M."/>
        </authorList>
    </citation>
    <scope>NUCLEOTIDE SEQUENCE</scope>
    <source>
        <strain evidence="7">JM10B15</strain>
    </source>
</reference>
<dbReference type="Gene3D" id="1.20.58.340">
    <property type="entry name" value="Magnesium transport protein CorA, transmembrane region"/>
    <property type="match status" value="1"/>
</dbReference>
<feature type="transmembrane region" description="Helical" evidence="6">
    <location>
        <begin position="255"/>
        <end position="275"/>
    </location>
</feature>
<dbReference type="InterPro" id="IPR002523">
    <property type="entry name" value="MgTranspt_CorA/ZnTranspt_ZntB"/>
</dbReference>
<protein>
    <submittedName>
        <fullName evidence="7">CorA family divalent cation transporter</fullName>
    </submittedName>
</protein>
<dbReference type="InterPro" id="IPR045861">
    <property type="entry name" value="CorA_cytoplasmic_dom"/>
</dbReference>
<comment type="subcellular location">
    <subcellularLocation>
        <location evidence="1">Membrane</location>
        <topology evidence="1">Multi-pass membrane protein</topology>
    </subcellularLocation>
</comment>
<feature type="transmembrane region" description="Helical" evidence="6">
    <location>
        <begin position="287"/>
        <end position="307"/>
    </location>
</feature>
<evidence type="ECO:0000256" key="5">
    <source>
        <dbReference type="ARBA" id="ARBA00023136"/>
    </source>
</evidence>
<keyword evidence="3 6" id="KW-0812">Transmembrane</keyword>
<evidence type="ECO:0000256" key="6">
    <source>
        <dbReference type="SAM" id="Phobius"/>
    </source>
</evidence>
<dbReference type="Proteomes" id="UP001431963">
    <property type="component" value="Unassembled WGS sequence"/>
</dbReference>
<evidence type="ECO:0000256" key="2">
    <source>
        <dbReference type="ARBA" id="ARBA00009765"/>
    </source>
</evidence>
<evidence type="ECO:0000256" key="3">
    <source>
        <dbReference type="ARBA" id="ARBA00022692"/>
    </source>
</evidence>
<dbReference type="InterPro" id="IPR050829">
    <property type="entry name" value="CorA_MIT"/>
</dbReference>
<proteinExistence type="inferred from homology"/>
<gene>
    <name evidence="7" type="ORF">V6590_15335</name>
</gene>
<keyword evidence="8" id="KW-1185">Reference proteome</keyword>
<evidence type="ECO:0000313" key="8">
    <source>
        <dbReference type="Proteomes" id="UP001431963"/>
    </source>
</evidence>
<dbReference type="RefSeq" id="WP_335424557.1">
    <property type="nucleotide sequence ID" value="NZ_JBALHR010000010.1"/>
</dbReference>
<evidence type="ECO:0000313" key="7">
    <source>
        <dbReference type="EMBL" id="MEH7829527.1"/>
    </source>
</evidence>
<dbReference type="EMBL" id="JBALHR010000010">
    <property type="protein sequence ID" value="MEH7829527.1"/>
    <property type="molecule type" value="Genomic_DNA"/>
</dbReference>
<keyword evidence="5 6" id="KW-0472">Membrane</keyword>
<evidence type="ECO:0000256" key="4">
    <source>
        <dbReference type="ARBA" id="ARBA00022989"/>
    </source>
</evidence>
<evidence type="ECO:0000256" key="1">
    <source>
        <dbReference type="ARBA" id="ARBA00004141"/>
    </source>
</evidence>
<organism evidence="7 8">
    <name type="scientific">Gemmobacter denitrificans</name>
    <dbReference type="NCBI Taxonomy" id="3123040"/>
    <lineage>
        <taxon>Bacteria</taxon>
        <taxon>Pseudomonadati</taxon>
        <taxon>Pseudomonadota</taxon>
        <taxon>Alphaproteobacteria</taxon>
        <taxon>Rhodobacterales</taxon>
        <taxon>Paracoccaceae</taxon>
        <taxon>Gemmobacter</taxon>
    </lineage>
</organism>
<comment type="similarity">
    <text evidence="2">Belongs to the CorA metal ion transporter (MIT) (TC 1.A.35) family.</text>
</comment>
<comment type="caution">
    <text evidence="7">The sequence shown here is derived from an EMBL/GenBank/DDBJ whole genome shotgun (WGS) entry which is preliminary data.</text>
</comment>
<dbReference type="InterPro" id="IPR045863">
    <property type="entry name" value="CorA_TM1_TM2"/>
</dbReference>
<dbReference type="PANTHER" id="PTHR47685">
    <property type="entry name" value="MAGNESIUM TRANSPORT PROTEIN CORA"/>
    <property type="match status" value="1"/>
</dbReference>
<keyword evidence="4 6" id="KW-1133">Transmembrane helix</keyword>
<dbReference type="Gene3D" id="3.30.460.20">
    <property type="entry name" value="CorA soluble domain-like"/>
    <property type="match status" value="1"/>
</dbReference>
<sequence length="313" mass="34395">MMMAYRPEGGRMVTVADPQAAVWIDLEHPGPDEIALVRGFGIEVPSLADMEEIEISNRLYHEGPAHYMTVVMAGLDQAGTRRIQPVTFILTDSLLVTVRHHCPRPFVTYPPRAGQSAAGTEGAAAILLGLMDEIVGRQADHLEEVGRSLDQVSELIHAPDPDRRTPERLQFTLQKLGREGELLSHLRLTLLTLTRALAYFQPIAAERGHAATTKAVLRDIQALEVHGDFLAQRVALASSTTLGMIDLAQGATTRIVSVVSVLFLPPTLIASIYGMNFARMPELAQTWGYPVALLAMLASALLSWAYFKWRGWL</sequence>